<proteinExistence type="predicted"/>
<dbReference type="InterPro" id="IPR050300">
    <property type="entry name" value="GDXG_lipolytic_enzyme"/>
</dbReference>
<dbReference type="EMBL" id="MU854753">
    <property type="protein sequence ID" value="KAK4031587.1"/>
    <property type="molecule type" value="Genomic_DNA"/>
</dbReference>
<dbReference type="InterPro" id="IPR029058">
    <property type="entry name" value="AB_hydrolase_fold"/>
</dbReference>
<dbReference type="Proteomes" id="UP001303115">
    <property type="component" value="Unassembled WGS sequence"/>
</dbReference>
<dbReference type="PANTHER" id="PTHR48081:SF33">
    <property type="entry name" value="KYNURENINE FORMAMIDASE"/>
    <property type="match status" value="1"/>
</dbReference>
<gene>
    <name evidence="2" type="ORF">C8A01DRAFT_21218</name>
</gene>
<evidence type="ECO:0000313" key="2">
    <source>
        <dbReference type="EMBL" id="KAK4031587.1"/>
    </source>
</evidence>
<keyword evidence="1" id="KW-0378">Hydrolase</keyword>
<organism evidence="2 3">
    <name type="scientific">Parachaetomium inaequale</name>
    <dbReference type="NCBI Taxonomy" id="2588326"/>
    <lineage>
        <taxon>Eukaryota</taxon>
        <taxon>Fungi</taxon>
        <taxon>Dikarya</taxon>
        <taxon>Ascomycota</taxon>
        <taxon>Pezizomycotina</taxon>
        <taxon>Sordariomycetes</taxon>
        <taxon>Sordariomycetidae</taxon>
        <taxon>Sordariales</taxon>
        <taxon>Chaetomiaceae</taxon>
        <taxon>Parachaetomium</taxon>
    </lineage>
</organism>
<name>A0AAN6SLD3_9PEZI</name>
<dbReference type="SUPFAM" id="SSF53474">
    <property type="entry name" value="alpha/beta-Hydrolases"/>
    <property type="match status" value="1"/>
</dbReference>
<protein>
    <submittedName>
        <fullName evidence="2">Uncharacterized protein</fullName>
    </submittedName>
</protein>
<comment type="caution">
    <text evidence="2">The sequence shown here is derived from an EMBL/GenBank/DDBJ whole genome shotgun (WGS) entry which is preliminary data.</text>
</comment>
<reference evidence="3" key="1">
    <citation type="journal article" date="2023" name="Mol. Phylogenet. Evol.">
        <title>Genome-scale phylogeny and comparative genomics of the fungal order Sordariales.</title>
        <authorList>
            <person name="Hensen N."/>
            <person name="Bonometti L."/>
            <person name="Westerberg I."/>
            <person name="Brannstrom I.O."/>
            <person name="Guillou S."/>
            <person name="Cros-Aarteil S."/>
            <person name="Calhoun S."/>
            <person name="Haridas S."/>
            <person name="Kuo A."/>
            <person name="Mondo S."/>
            <person name="Pangilinan J."/>
            <person name="Riley R."/>
            <person name="LaButti K."/>
            <person name="Andreopoulos B."/>
            <person name="Lipzen A."/>
            <person name="Chen C."/>
            <person name="Yan M."/>
            <person name="Daum C."/>
            <person name="Ng V."/>
            <person name="Clum A."/>
            <person name="Steindorff A."/>
            <person name="Ohm R.A."/>
            <person name="Martin F."/>
            <person name="Silar P."/>
            <person name="Natvig D.O."/>
            <person name="Lalanne C."/>
            <person name="Gautier V."/>
            <person name="Ament-Velasquez S.L."/>
            <person name="Kruys A."/>
            <person name="Hutchinson M.I."/>
            <person name="Powell A.J."/>
            <person name="Barry K."/>
            <person name="Miller A.N."/>
            <person name="Grigoriev I.V."/>
            <person name="Debuchy R."/>
            <person name="Gladieux P."/>
            <person name="Hiltunen Thoren M."/>
            <person name="Johannesson H."/>
        </authorList>
    </citation>
    <scope>NUCLEOTIDE SEQUENCE [LARGE SCALE GENOMIC DNA]</scope>
    <source>
        <strain evidence="3">CBS 284.82</strain>
    </source>
</reference>
<sequence length="238" mass="25056">MQSDGDAEVDRRVWASVPWSAVSDPGTGTGADTPIGWHKSGIPYPTPGAEAVPLPLQTLDVWIPASTPNNTATPPDPSSLPHPLPGSTWIVYIHGGAWRDPRISAASFTAAATALLLQNTTTPKHNLAGLISLNYRLSPHPSHPSPSDPSRQAKHPDHIADVHAALAFLHRLPILNTDNWILTGHSCGATLAFQAVMDPARWGGLPPSSVSFSPSALVGFNGLYDLAGFIASPPEGYA</sequence>
<dbReference type="Gene3D" id="3.40.50.1820">
    <property type="entry name" value="alpha/beta hydrolase"/>
    <property type="match status" value="1"/>
</dbReference>
<evidence type="ECO:0000313" key="3">
    <source>
        <dbReference type="Proteomes" id="UP001303115"/>
    </source>
</evidence>
<feature type="non-terminal residue" evidence="2">
    <location>
        <position position="238"/>
    </location>
</feature>
<keyword evidence="3" id="KW-1185">Reference proteome</keyword>
<accession>A0AAN6SLD3</accession>
<dbReference type="AlphaFoldDB" id="A0AAN6SLD3"/>
<evidence type="ECO:0000256" key="1">
    <source>
        <dbReference type="ARBA" id="ARBA00022801"/>
    </source>
</evidence>
<dbReference type="PANTHER" id="PTHR48081">
    <property type="entry name" value="AB HYDROLASE SUPERFAMILY PROTEIN C4A8.06C"/>
    <property type="match status" value="1"/>
</dbReference>
<dbReference type="GO" id="GO:0016787">
    <property type="term" value="F:hydrolase activity"/>
    <property type="evidence" value="ECO:0007669"/>
    <property type="project" value="UniProtKB-KW"/>
</dbReference>